<keyword evidence="2" id="KW-0813">Transport</keyword>
<evidence type="ECO:0000256" key="7">
    <source>
        <dbReference type="ARBA" id="ARBA00023237"/>
    </source>
</evidence>
<gene>
    <name evidence="9" type="ORF">ESZ00_05320</name>
</gene>
<keyword evidence="10" id="KW-1185">Reference proteome</keyword>
<dbReference type="SUPFAM" id="SSF56935">
    <property type="entry name" value="Porins"/>
    <property type="match status" value="1"/>
</dbReference>
<dbReference type="InterPro" id="IPR036942">
    <property type="entry name" value="Beta-barrel_TonB_sf"/>
</dbReference>
<evidence type="ECO:0000256" key="5">
    <source>
        <dbReference type="ARBA" id="ARBA00022729"/>
    </source>
</evidence>
<dbReference type="OrthoDB" id="97893at2"/>
<name>A0A4Q1SJ91_9BACT</name>
<keyword evidence="9" id="KW-0675">Receptor</keyword>
<reference evidence="9 10" key="1">
    <citation type="journal article" date="2016" name="Int. J. Syst. Evol. Microbiol.">
        <title>Acidipila dinghuensis sp. nov., an acidobacterium isolated from forest soil.</title>
        <authorList>
            <person name="Jiang Y.W."/>
            <person name="Wang J."/>
            <person name="Chen M.H."/>
            <person name="Lv Y.Y."/>
            <person name="Qiu L.H."/>
        </authorList>
    </citation>
    <scope>NUCLEOTIDE SEQUENCE [LARGE SCALE GENOMIC DNA]</scope>
    <source>
        <strain evidence="9 10">DHOF10</strain>
    </source>
</reference>
<evidence type="ECO:0000256" key="2">
    <source>
        <dbReference type="ARBA" id="ARBA00022448"/>
    </source>
</evidence>
<keyword evidence="3" id="KW-1134">Transmembrane beta strand</keyword>
<dbReference type="PANTHER" id="PTHR30069">
    <property type="entry name" value="TONB-DEPENDENT OUTER MEMBRANE RECEPTOR"/>
    <property type="match status" value="1"/>
</dbReference>
<comment type="caution">
    <text evidence="9">The sequence shown here is derived from an EMBL/GenBank/DDBJ whole genome shotgun (WGS) entry which is preliminary data.</text>
</comment>
<keyword evidence="7" id="KW-0998">Cell outer membrane</keyword>
<dbReference type="GO" id="GO:0009279">
    <property type="term" value="C:cell outer membrane"/>
    <property type="evidence" value="ECO:0007669"/>
    <property type="project" value="UniProtKB-SubCell"/>
</dbReference>
<dbReference type="Pfam" id="PF25183">
    <property type="entry name" value="OMP_b-brl_4"/>
    <property type="match status" value="1"/>
</dbReference>
<keyword evidence="6" id="KW-0472">Membrane</keyword>
<evidence type="ECO:0000256" key="1">
    <source>
        <dbReference type="ARBA" id="ARBA00004571"/>
    </source>
</evidence>
<evidence type="ECO:0000259" key="8">
    <source>
        <dbReference type="Pfam" id="PF25183"/>
    </source>
</evidence>
<dbReference type="PANTHER" id="PTHR30069:SF29">
    <property type="entry name" value="HEMOGLOBIN AND HEMOGLOBIN-HAPTOGLOBIN-BINDING PROTEIN 1-RELATED"/>
    <property type="match status" value="1"/>
</dbReference>
<dbReference type="GO" id="GO:0015344">
    <property type="term" value="F:siderophore uptake transmembrane transporter activity"/>
    <property type="evidence" value="ECO:0007669"/>
    <property type="project" value="TreeGrafter"/>
</dbReference>
<dbReference type="SUPFAM" id="SSF49464">
    <property type="entry name" value="Carboxypeptidase regulatory domain-like"/>
    <property type="match status" value="1"/>
</dbReference>
<evidence type="ECO:0000313" key="10">
    <source>
        <dbReference type="Proteomes" id="UP000290253"/>
    </source>
</evidence>
<dbReference type="InterPro" id="IPR057601">
    <property type="entry name" value="Oar-like_b-barrel"/>
</dbReference>
<sequence>MPETLPPTGQRRQWNTALLTLFALTLGLLFVTPRLHAQAVTATLLGTVTDNTGAAVPNASIQITESATGIQHNGVTNESGNYTFPNLPPGTYTVSSTAKGFKKESRQNVDVQVNTTTRVDLALQPGSVSETVVVTSAPAIMQTDRADVSMNIESHVVGNMPLSVNQNFQSLLTLVPGVGPPVFQHSQFFNAASSIQTEVNGQPRMGNSYQIEGIDDDERTGLLQILIPPQQSIQTVDVSTSNFEAELGRAIGTVANVIIKSGSNEFHGMATEYVQNSVFDARAYFNTSVGHLAYNYFGGGLGGPILKDKLFFYGDYFRSPDHEANSNILTIPSPQWYTPNAAGYIDLSGPLTSTGKGQIYDPATGNADGSGRTPFANNQIPYSRVNPVSIALMKLLPAPNTNVATSTTSPTNNYSINLPFQKTTTRYDAKIDYQITPKDHLSGRYNAQNVNIYQAPAFGDAGGGPAQSGFAGTGKQNTYSTGLNYDRAFSGTLLTEARIGVAHYGNSATPSGYGTDYATQTGIPGVNISQFTSGQVGIFLGDFSSNPLIGYSASLPWVRTETNIDAVNHWTKIIRNHTVKFGVDVRRIHDDLLQDQTFSPRGAITFSEDNTSEPGASTNIANEMASLLLDVPSQEGRDLNTYFPAYRQWWFFAFAGDKWQVTPKLTADIGVRWELYPPATPKESGGFSNYDPSNNTLVIAGIGNNPSNLGMKTRYNYFAPRVGFAYRATEQTVVRGGFGISYTPFEDDTYAYNYPVRANNSYQQLNSYQPALLSSGATATFQAGFPAPAAITIPANGILSAPISQSYVVIPKDFYNPYVESWNVAVQQSLPAQFTFTLSYVANHGVHIGSSQNINLPPALGLGTAGEPEYIAYGRSAATTVYFLGYSSNYQSLQAQLNRRFANSLGVITSFTWGKGLGYQTSDDGGLLFWLDQRHNYAPNDFDHRLNFEESLTYDLPWGPNKRWLNHGVAASVIGGWKLSAIISIYSGLPFDVEANGGTINTPGQQQMANLVKPFHKLKGIGTASAWFDTSSFAQPAGCPTTGSCQLVYGSTMGNVGRNAYYGPGYIQDNVSLFKTFKIWEDVSLETRADAFQLSNTPQFNSPSSSITSTTFGHVTSTVGSGTGINGIGGGRALQFAGTLRF</sequence>
<dbReference type="InterPro" id="IPR008969">
    <property type="entry name" value="CarboxyPept-like_regulatory"/>
</dbReference>
<dbReference type="Proteomes" id="UP000290253">
    <property type="component" value="Unassembled WGS sequence"/>
</dbReference>
<dbReference type="RefSeq" id="WP_129207109.1">
    <property type="nucleotide sequence ID" value="NZ_BMGU01000001.1"/>
</dbReference>
<accession>A0A4Q1SJ91</accession>
<organism evidence="9 10">
    <name type="scientific">Silvibacterium dinghuense</name>
    <dbReference type="NCBI Taxonomy" id="1560006"/>
    <lineage>
        <taxon>Bacteria</taxon>
        <taxon>Pseudomonadati</taxon>
        <taxon>Acidobacteriota</taxon>
        <taxon>Terriglobia</taxon>
        <taxon>Terriglobales</taxon>
        <taxon>Acidobacteriaceae</taxon>
        <taxon>Silvibacterium</taxon>
    </lineage>
</organism>
<evidence type="ECO:0000313" key="9">
    <source>
        <dbReference type="EMBL" id="RXS97330.1"/>
    </source>
</evidence>
<comment type="subcellular location">
    <subcellularLocation>
        <location evidence="1">Cell outer membrane</location>
        <topology evidence="1">Multi-pass membrane protein</topology>
    </subcellularLocation>
</comment>
<keyword evidence="4" id="KW-0812">Transmembrane</keyword>
<evidence type="ECO:0000256" key="6">
    <source>
        <dbReference type="ARBA" id="ARBA00023136"/>
    </source>
</evidence>
<evidence type="ECO:0000256" key="4">
    <source>
        <dbReference type="ARBA" id="ARBA00022692"/>
    </source>
</evidence>
<dbReference type="AlphaFoldDB" id="A0A4Q1SJ91"/>
<dbReference type="EMBL" id="SDMK01000001">
    <property type="protein sequence ID" value="RXS97330.1"/>
    <property type="molecule type" value="Genomic_DNA"/>
</dbReference>
<dbReference type="Gene3D" id="2.40.170.20">
    <property type="entry name" value="TonB-dependent receptor, beta-barrel domain"/>
    <property type="match status" value="1"/>
</dbReference>
<dbReference type="GO" id="GO:0044718">
    <property type="term" value="P:siderophore transmembrane transport"/>
    <property type="evidence" value="ECO:0007669"/>
    <property type="project" value="TreeGrafter"/>
</dbReference>
<dbReference type="InterPro" id="IPR039426">
    <property type="entry name" value="TonB-dep_rcpt-like"/>
</dbReference>
<dbReference type="Pfam" id="PF13620">
    <property type="entry name" value="CarboxypepD_reg"/>
    <property type="match status" value="1"/>
</dbReference>
<evidence type="ECO:0000256" key="3">
    <source>
        <dbReference type="ARBA" id="ARBA00022452"/>
    </source>
</evidence>
<dbReference type="Gene3D" id="2.60.40.1120">
    <property type="entry name" value="Carboxypeptidase-like, regulatory domain"/>
    <property type="match status" value="1"/>
</dbReference>
<proteinExistence type="predicted"/>
<protein>
    <submittedName>
        <fullName evidence="9">TonB-dependent receptor</fullName>
    </submittedName>
</protein>
<keyword evidence="5" id="KW-0732">Signal</keyword>
<feature type="domain" description="TonB-dependent transporter Oar-like beta-barrel" evidence="8">
    <location>
        <begin position="258"/>
        <end position="1132"/>
    </location>
</feature>